<dbReference type="RefSeq" id="WP_216678729.1">
    <property type="nucleotide sequence ID" value="NZ_AP019368.1"/>
</dbReference>
<dbReference type="Proteomes" id="UP000291236">
    <property type="component" value="Chromosome"/>
</dbReference>
<dbReference type="KEGG" id="sbf:JCM31447_13380"/>
<evidence type="ECO:0000313" key="2">
    <source>
        <dbReference type="Proteomes" id="UP000291236"/>
    </source>
</evidence>
<gene>
    <name evidence="1" type="ORF">JCM31447_13380</name>
</gene>
<sequence length="105" mass="12065">MTEEEKILARFKKYTSTTSAKIYKCKISNKFYFYLKDISVGSVHCEVLTGMKNINMNQKVNATVNFKTKPVDFSKSYFDGFITQILHPKVSIFYIAAFPKIISSV</sequence>
<evidence type="ECO:0000313" key="1">
    <source>
        <dbReference type="EMBL" id="BBH52895.1"/>
    </source>
</evidence>
<name>A0A4P2VTZ2_FLUSA</name>
<keyword evidence="2" id="KW-1185">Reference proteome</keyword>
<organism evidence="1 2">
    <name type="scientific">Fluviispira sanaruensis</name>
    <dbReference type="NCBI Taxonomy" id="2493639"/>
    <lineage>
        <taxon>Bacteria</taxon>
        <taxon>Pseudomonadati</taxon>
        <taxon>Bdellovibrionota</taxon>
        <taxon>Oligoflexia</taxon>
        <taxon>Silvanigrellales</taxon>
        <taxon>Silvanigrellaceae</taxon>
        <taxon>Fluviispira</taxon>
    </lineage>
</organism>
<accession>A0A4P2VTZ2</accession>
<dbReference type="AlphaFoldDB" id="A0A4P2VTZ2"/>
<protein>
    <submittedName>
        <fullName evidence="1">Uncharacterized protein</fullName>
    </submittedName>
</protein>
<reference evidence="1 2" key="1">
    <citation type="submission" date="2018-12" db="EMBL/GenBank/DDBJ databases">
        <title>Rubrispira sanarue gen. nov., sp., nov., a member of the order Silvanigrellales, isolated from a brackish lake in Hamamatsu Japan.</title>
        <authorList>
            <person name="Maejima Y."/>
            <person name="Iino T."/>
            <person name="Muraguchi Y."/>
            <person name="Fukuda K."/>
            <person name="Nojiri H."/>
            <person name="Ohkuma M."/>
            <person name="Moriuchi R."/>
            <person name="Dohra H."/>
            <person name="Kimbara K."/>
            <person name="Shintani M."/>
        </authorList>
    </citation>
    <scope>NUCLEOTIDE SEQUENCE [LARGE SCALE GENOMIC DNA]</scope>
    <source>
        <strain evidence="1 2">RF1110005</strain>
    </source>
</reference>
<dbReference type="EMBL" id="AP019368">
    <property type="protein sequence ID" value="BBH52895.1"/>
    <property type="molecule type" value="Genomic_DNA"/>
</dbReference>
<proteinExistence type="predicted"/>